<dbReference type="AlphaFoldDB" id="A0A2N1MMM0"/>
<accession>A0A2N1MMM0</accession>
<reference evidence="1 2" key="1">
    <citation type="submission" date="2016-04" db="EMBL/GenBank/DDBJ databases">
        <title>Genome analyses suggest a sexual origin of heterokaryosis in a supposedly ancient asexual fungus.</title>
        <authorList>
            <person name="Ropars J."/>
            <person name="Sedzielewska K."/>
            <person name="Noel J."/>
            <person name="Charron P."/>
            <person name="Farinelli L."/>
            <person name="Marton T."/>
            <person name="Kruger M."/>
            <person name="Pelin A."/>
            <person name="Brachmann A."/>
            <person name="Corradi N."/>
        </authorList>
    </citation>
    <scope>NUCLEOTIDE SEQUENCE [LARGE SCALE GENOMIC DNA]</scope>
    <source>
        <strain evidence="1 2">C2</strain>
    </source>
</reference>
<comment type="caution">
    <text evidence="1">The sequence shown here is derived from an EMBL/GenBank/DDBJ whole genome shotgun (WGS) entry which is preliminary data.</text>
</comment>
<dbReference type="EMBL" id="LLXL01001787">
    <property type="protein sequence ID" value="PKK62885.1"/>
    <property type="molecule type" value="Genomic_DNA"/>
</dbReference>
<dbReference type="VEuPathDB" id="FungiDB:RhiirA1_477325"/>
<organism evidence="1 2">
    <name type="scientific">Rhizophagus irregularis</name>
    <dbReference type="NCBI Taxonomy" id="588596"/>
    <lineage>
        <taxon>Eukaryota</taxon>
        <taxon>Fungi</taxon>
        <taxon>Fungi incertae sedis</taxon>
        <taxon>Mucoromycota</taxon>
        <taxon>Glomeromycotina</taxon>
        <taxon>Glomeromycetes</taxon>
        <taxon>Glomerales</taxon>
        <taxon>Glomeraceae</taxon>
        <taxon>Rhizophagus</taxon>
    </lineage>
</organism>
<proteinExistence type="predicted"/>
<name>A0A2N1MMM0_9GLOM</name>
<protein>
    <submittedName>
        <fullName evidence="1">Uncharacterized protein</fullName>
    </submittedName>
</protein>
<gene>
    <name evidence="1" type="ORF">RhiirC2_789705</name>
</gene>
<evidence type="ECO:0000313" key="2">
    <source>
        <dbReference type="Proteomes" id="UP000233469"/>
    </source>
</evidence>
<evidence type="ECO:0000313" key="1">
    <source>
        <dbReference type="EMBL" id="PKK62885.1"/>
    </source>
</evidence>
<reference evidence="1 2" key="2">
    <citation type="submission" date="2017-10" db="EMBL/GenBank/DDBJ databases">
        <title>Extensive intraspecific genome diversity in a model arbuscular mycorrhizal fungus.</title>
        <authorList>
            <person name="Chen E.C.H."/>
            <person name="Morin E."/>
            <person name="Baudet D."/>
            <person name="Noel J."/>
            <person name="Ndikumana S."/>
            <person name="Charron P."/>
            <person name="St-Onge C."/>
            <person name="Giorgi J."/>
            <person name="Grigoriev I.V."/>
            <person name="Roux C."/>
            <person name="Martin F.M."/>
            <person name="Corradi N."/>
        </authorList>
    </citation>
    <scope>NUCLEOTIDE SEQUENCE [LARGE SCALE GENOMIC DNA]</scope>
    <source>
        <strain evidence="1 2">C2</strain>
    </source>
</reference>
<dbReference type="Proteomes" id="UP000233469">
    <property type="component" value="Unassembled WGS sequence"/>
</dbReference>
<sequence length="100" mass="11926">MSPNDATKLERIYSKLSVKYNHPIGIDEPQLPKGTTVRFLLAKREWENDPFKRHRIKTQYDESGPQRPFIREQLMHIKEEPMLSSKWVLGDNRMHTRHSL</sequence>